<proteinExistence type="predicted"/>
<dbReference type="AlphaFoldDB" id="A0A832RXZ5"/>
<comment type="caution">
    <text evidence="1">The sequence shown here is derived from an EMBL/GenBank/DDBJ whole genome shotgun (WGS) entry which is preliminary data.</text>
</comment>
<protein>
    <submittedName>
        <fullName evidence="1">Uncharacterized protein</fullName>
    </submittedName>
</protein>
<evidence type="ECO:0000313" key="1">
    <source>
        <dbReference type="EMBL" id="HIH69456.1"/>
    </source>
</evidence>
<reference evidence="1" key="1">
    <citation type="journal article" date="2020" name="bioRxiv">
        <title>A rank-normalized archaeal taxonomy based on genome phylogeny resolves widespread incomplete and uneven classifications.</title>
        <authorList>
            <person name="Rinke C."/>
            <person name="Chuvochina M."/>
            <person name="Mussig A.J."/>
            <person name="Chaumeil P.-A."/>
            <person name="Waite D.W."/>
            <person name="Whitman W.B."/>
            <person name="Parks D.H."/>
            <person name="Hugenholtz P."/>
        </authorList>
    </citation>
    <scope>NUCLEOTIDE SEQUENCE</scope>
    <source>
        <strain evidence="1">UBA12518</strain>
    </source>
</reference>
<organism evidence="1 2">
    <name type="scientific">Methermicoccus shengliensis</name>
    <dbReference type="NCBI Taxonomy" id="660064"/>
    <lineage>
        <taxon>Archaea</taxon>
        <taxon>Methanobacteriati</taxon>
        <taxon>Methanobacteriota</taxon>
        <taxon>Stenosarchaea group</taxon>
        <taxon>Methanomicrobia</taxon>
        <taxon>Methanosarcinales</taxon>
        <taxon>Methermicoccaceae</taxon>
        <taxon>Methermicoccus</taxon>
    </lineage>
</organism>
<sequence length="114" mass="13528">MGMLVSGYVGMGLKRLDEPSEIKEFIKKVRADLGRDNNIDSDALAVWTFNRLPKFFWDGWKEELKVMGVKWQLFLKIMRMHTDDFIKWVLYDKMSWDEVVDRVISTIEQYSDGE</sequence>
<dbReference type="RefSeq" id="WP_276624201.1">
    <property type="nucleotide sequence ID" value="NZ_DUIH01000009.1"/>
</dbReference>
<evidence type="ECO:0000313" key="2">
    <source>
        <dbReference type="Proteomes" id="UP000600363"/>
    </source>
</evidence>
<gene>
    <name evidence="1" type="ORF">HA299_02365</name>
</gene>
<accession>A0A832RXZ5</accession>
<dbReference type="Proteomes" id="UP000600363">
    <property type="component" value="Unassembled WGS sequence"/>
</dbReference>
<name>A0A832RXZ5_9EURY</name>
<dbReference type="EMBL" id="DUIH01000009">
    <property type="protein sequence ID" value="HIH69456.1"/>
    <property type="molecule type" value="Genomic_DNA"/>
</dbReference>